<dbReference type="InterPro" id="IPR002654">
    <property type="entry name" value="Glyco_trans_25"/>
</dbReference>
<name>A0A9Q0E851_9TELE</name>
<evidence type="ECO:0000259" key="11">
    <source>
        <dbReference type="Pfam" id="PF01755"/>
    </source>
</evidence>
<keyword evidence="3" id="KW-0808">Transferase</keyword>
<gene>
    <name evidence="12" type="ORF">NHX12_032596</name>
</gene>
<feature type="signal peptide" evidence="10">
    <location>
        <begin position="1"/>
        <end position="35"/>
    </location>
</feature>
<keyword evidence="4 10" id="KW-0732">Signal</keyword>
<evidence type="ECO:0000256" key="10">
    <source>
        <dbReference type="SAM" id="SignalP"/>
    </source>
</evidence>
<dbReference type="PANTHER" id="PTHR10730:SF28">
    <property type="entry name" value="PROCOLLAGEN GALACTOSYLTRANSFERASE 1"/>
    <property type="match status" value="1"/>
</dbReference>
<organism evidence="12 13">
    <name type="scientific">Muraenolepis orangiensis</name>
    <name type="common">Patagonian moray cod</name>
    <dbReference type="NCBI Taxonomy" id="630683"/>
    <lineage>
        <taxon>Eukaryota</taxon>
        <taxon>Metazoa</taxon>
        <taxon>Chordata</taxon>
        <taxon>Craniata</taxon>
        <taxon>Vertebrata</taxon>
        <taxon>Euteleostomi</taxon>
        <taxon>Actinopterygii</taxon>
        <taxon>Neopterygii</taxon>
        <taxon>Teleostei</taxon>
        <taxon>Neoteleostei</taxon>
        <taxon>Acanthomorphata</taxon>
        <taxon>Zeiogadaria</taxon>
        <taxon>Gadariae</taxon>
        <taxon>Gadiformes</taxon>
        <taxon>Muraenolepidoidei</taxon>
        <taxon>Muraenolepididae</taxon>
        <taxon>Muraenolepis</taxon>
    </lineage>
</organism>
<evidence type="ECO:0000256" key="5">
    <source>
        <dbReference type="ARBA" id="ARBA00022824"/>
    </source>
</evidence>
<evidence type="ECO:0000256" key="3">
    <source>
        <dbReference type="ARBA" id="ARBA00022679"/>
    </source>
</evidence>
<dbReference type="Proteomes" id="UP001148018">
    <property type="component" value="Unassembled WGS sequence"/>
</dbReference>
<dbReference type="CDD" id="cd06532">
    <property type="entry name" value="Glyco_transf_25"/>
    <property type="match status" value="1"/>
</dbReference>
<proteinExistence type="inferred from homology"/>
<dbReference type="PANTHER" id="PTHR10730">
    <property type="entry name" value="PROCOLLAGEN-LYSINE,2-OXOGLUTARATE 5-DIOXYGENASE/GLYCOSYLTRANSFERASE 25 FAMILY MEMBER"/>
    <property type="match status" value="1"/>
</dbReference>
<protein>
    <recommendedName>
        <fullName evidence="7">procollagen galactosyltransferase</fullName>
        <ecNumber evidence="7">2.4.1.50</ecNumber>
    </recommendedName>
</protein>
<sequence>MHRFVSPHASSSSSLSLLASPLLLLVLVCTGPSWGYFPEERWSPESPLLAPRVLVALVCRNAEHSLPHFLGGIERLNYPKDRLAVWVATDHNEDNTTSILRDWLTKVQNLYHYVEWRPKEQPSEYEDADGPKHWTNLRYAHVMKLRQAALESAREMWSVDCDNLLINPDVLWKLIGENKTIVAPMLESRAAYSNFWCGMTSQGYYKRTPAYIPIRKRVRKGCFAVPMVHSTFLIDLRKEASTQLAFHPPHPDYSWAFDDIIVFAFSARMADVQMFVCNQEAYGYFAVPLRAHNTLKDEADSFLHALVEVNVRHPPMMPSQYIPSPAKHSDKMGFDEVFMINLQKRADRRDRMLRTLYEQEIACKVITAVDGKAMNVSEIQAMGIQMLPGYSDPYHGRPLTKGELGCFLSHYKIWNEIVERGLQTSLVIEDDLRFEIFFKRRLKNLMLEVDSEGLLWDLIYIGRKRMQVDRPEKAVPNIHNLVEADYSYWTLSYVISLEGAMKLLKAEPLKRMLPVDEFLPIMFNKHPVKEYMAEFKSRDLRAFSAEPLLVFPSHYTGDPGYISDTETSTVWDNEKVRTDWDRARSGKTNQQAEISTEAQNSDVLQSPLDSTAREEL</sequence>
<comment type="similarity">
    <text evidence="1">Belongs to the glycosyltransferase 25 family.</text>
</comment>
<keyword evidence="2" id="KW-0328">Glycosyltransferase</keyword>
<evidence type="ECO:0000256" key="4">
    <source>
        <dbReference type="ARBA" id="ARBA00022729"/>
    </source>
</evidence>
<evidence type="ECO:0000313" key="12">
    <source>
        <dbReference type="EMBL" id="KAJ3601628.1"/>
    </source>
</evidence>
<keyword evidence="6" id="KW-0325">Glycoprotein</keyword>
<evidence type="ECO:0000256" key="1">
    <source>
        <dbReference type="ARBA" id="ARBA00006721"/>
    </source>
</evidence>
<dbReference type="OrthoDB" id="47375at2759"/>
<evidence type="ECO:0000313" key="13">
    <source>
        <dbReference type="Proteomes" id="UP001148018"/>
    </source>
</evidence>
<dbReference type="Pfam" id="PF01755">
    <property type="entry name" value="Glyco_transf_25"/>
    <property type="match status" value="1"/>
</dbReference>
<dbReference type="FunFam" id="3.90.550.10:FF:000048">
    <property type="entry name" value="Glycosyltransferase 25 family member 1"/>
    <property type="match status" value="1"/>
</dbReference>
<accession>A0A9Q0E851</accession>
<comment type="caution">
    <text evidence="12">The sequence shown here is derived from an EMBL/GenBank/DDBJ whole genome shotgun (WGS) entry which is preliminary data.</text>
</comment>
<evidence type="ECO:0000256" key="7">
    <source>
        <dbReference type="ARBA" id="ARBA00038926"/>
    </source>
</evidence>
<feature type="domain" description="Glycosyl transferase family 25" evidence="11">
    <location>
        <begin position="335"/>
        <end position="518"/>
    </location>
</feature>
<dbReference type="InterPro" id="IPR029044">
    <property type="entry name" value="Nucleotide-diphossugar_trans"/>
</dbReference>
<evidence type="ECO:0000256" key="6">
    <source>
        <dbReference type="ARBA" id="ARBA00023180"/>
    </source>
</evidence>
<feature type="region of interest" description="Disordered" evidence="9">
    <location>
        <begin position="581"/>
        <end position="616"/>
    </location>
</feature>
<reference evidence="12" key="1">
    <citation type="submission" date="2022-07" db="EMBL/GenBank/DDBJ databases">
        <title>Chromosome-level genome of Muraenolepis orangiensis.</title>
        <authorList>
            <person name="Kim J."/>
        </authorList>
    </citation>
    <scope>NUCLEOTIDE SEQUENCE</scope>
    <source>
        <strain evidence="12">KU_S4_2022</strain>
        <tissue evidence="12">Muscle</tissue>
    </source>
</reference>
<dbReference type="SUPFAM" id="SSF53448">
    <property type="entry name" value="Nucleotide-diphospho-sugar transferases"/>
    <property type="match status" value="1"/>
</dbReference>
<keyword evidence="13" id="KW-1185">Reference proteome</keyword>
<dbReference type="EMBL" id="JANIIK010000047">
    <property type="protein sequence ID" value="KAJ3601628.1"/>
    <property type="molecule type" value="Genomic_DNA"/>
</dbReference>
<keyword evidence="5" id="KW-0256">Endoplasmic reticulum</keyword>
<comment type="catalytic activity">
    <reaction evidence="8">
        <text>(5R)-5-hydroxy-L-lysyl-[collagen] + UDP-alpha-D-galactose = (5R)-5-O-(beta-D-galactosyl)-5-hydroxy-L-lysyl-[collagen] + UDP + H(+)</text>
        <dbReference type="Rhea" id="RHEA:12637"/>
        <dbReference type="Rhea" id="RHEA-COMP:12752"/>
        <dbReference type="Rhea" id="RHEA-COMP:12753"/>
        <dbReference type="ChEBI" id="CHEBI:15378"/>
        <dbReference type="ChEBI" id="CHEBI:58223"/>
        <dbReference type="ChEBI" id="CHEBI:66914"/>
        <dbReference type="ChEBI" id="CHEBI:133442"/>
        <dbReference type="ChEBI" id="CHEBI:133443"/>
        <dbReference type="EC" id="2.4.1.50"/>
    </reaction>
</comment>
<evidence type="ECO:0000256" key="9">
    <source>
        <dbReference type="SAM" id="MobiDB-lite"/>
    </source>
</evidence>
<dbReference type="EC" id="2.4.1.50" evidence="7"/>
<evidence type="ECO:0000256" key="2">
    <source>
        <dbReference type="ARBA" id="ARBA00022676"/>
    </source>
</evidence>
<dbReference type="AlphaFoldDB" id="A0A9Q0E851"/>
<feature type="compositionally biased region" description="Polar residues" evidence="9">
    <location>
        <begin position="586"/>
        <end position="609"/>
    </location>
</feature>
<dbReference type="InterPro" id="IPR050757">
    <property type="entry name" value="Collagen_mod_GT25"/>
</dbReference>
<feature type="chain" id="PRO_5040300637" description="procollagen galactosyltransferase" evidence="10">
    <location>
        <begin position="36"/>
        <end position="616"/>
    </location>
</feature>
<evidence type="ECO:0000256" key="8">
    <source>
        <dbReference type="ARBA" id="ARBA00048515"/>
    </source>
</evidence>
<dbReference type="Gene3D" id="3.90.550.10">
    <property type="entry name" value="Spore Coat Polysaccharide Biosynthesis Protein SpsA, Chain A"/>
    <property type="match status" value="1"/>
</dbReference>
<dbReference type="GO" id="GO:0050211">
    <property type="term" value="F:procollagen galactosyltransferase activity"/>
    <property type="evidence" value="ECO:0007669"/>
    <property type="project" value="UniProtKB-EC"/>
</dbReference>